<name>A0A6H5IUX5_9HYME</name>
<dbReference type="Proteomes" id="UP000479190">
    <property type="component" value="Unassembled WGS sequence"/>
</dbReference>
<dbReference type="AlphaFoldDB" id="A0A6H5IUX5"/>
<reference evidence="2 3" key="1">
    <citation type="submission" date="2020-02" db="EMBL/GenBank/DDBJ databases">
        <authorList>
            <person name="Ferguson B K."/>
        </authorList>
    </citation>
    <scope>NUCLEOTIDE SEQUENCE [LARGE SCALE GENOMIC DNA]</scope>
</reference>
<sequence length="642" mass="71360">MPRFTYSLSRIINRSRESDQSILYMKSQGEQGEPGPPGPPGPSGDRGESGSDGRQGPPGEVGPAGEKGAPGPAGPEGPQGPAGIAGAKGDKGDKGERGLTTSINGEPFATGVFEGPPGPPGPPVRGRCTAPARPEKRRRRTSRYGELSSDARDNNSREIFVIIECNNYNICSCVCYLHEIFFVFQHITCKLSPKYGAKRCDVNGDGSATLSSAQTLGANKALIIYVRIHRTTFSTYCRAQELRSSACGFMRVLCEMRLVSTERWYNSSWKARRVTVDRPDHPVRQANEARAASRARREVLPRWPVAAAAAAPLEVFGCVAAAVAHSVEVCADLLDLKAKKEIMVTLDLQVSWDLQVYLVHRVKKVAKEILDQWGYPLVKFFDWDPRVNEADAVRRDTRASRVCRVWTRPAHWDPTDCPYLAAAGGHHRKNKSRCQSQTLQKPAPQFKGTAVVKGQFKDISLSDYAGKYIGGTKRVVAHPYTRMLSAVCCCVRPKRTAAGRPLLLSCMSPQTYDFAMDEYVKKRFEEKTMKQWKGSDSTQRVEAVHPVHCGDTTLEKATQQLFSQIRSDMEVDDVVEQIEVVAEEPEQSAPEAKKISRTKREQVKKPALYIDKLRELKTIYEKPQKCFLKPRIIENVQLILII</sequence>
<organism evidence="2 3">
    <name type="scientific">Trichogramma brassicae</name>
    <dbReference type="NCBI Taxonomy" id="86971"/>
    <lineage>
        <taxon>Eukaryota</taxon>
        <taxon>Metazoa</taxon>
        <taxon>Ecdysozoa</taxon>
        <taxon>Arthropoda</taxon>
        <taxon>Hexapoda</taxon>
        <taxon>Insecta</taxon>
        <taxon>Pterygota</taxon>
        <taxon>Neoptera</taxon>
        <taxon>Endopterygota</taxon>
        <taxon>Hymenoptera</taxon>
        <taxon>Apocrita</taxon>
        <taxon>Proctotrupomorpha</taxon>
        <taxon>Chalcidoidea</taxon>
        <taxon>Trichogrammatidae</taxon>
        <taxon>Trichogramma</taxon>
    </lineage>
</organism>
<dbReference type="Pfam" id="PF01391">
    <property type="entry name" value="Collagen"/>
    <property type="match status" value="1"/>
</dbReference>
<dbReference type="PANTHER" id="PTHR24637">
    <property type="entry name" value="COLLAGEN"/>
    <property type="match status" value="1"/>
</dbReference>
<evidence type="ECO:0000256" key="1">
    <source>
        <dbReference type="SAM" id="MobiDB-lite"/>
    </source>
</evidence>
<gene>
    <name evidence="2" type="ORF">TBRA_LOCUS10399</name>
</gene>
<feature type="compositionally biased region" description="Basic and acidic residues" evidence="1">
    <location>
        <begin position="88"/>
        <end position="97"/>
    </location>
</feature>
<proteinExistence type="predicted"/>
<feature type="compositionally biased region" description="Polar residues" evidence="1">
    <location>
        <begin position="1"/>
        <end position="12"/>
    </location>
</feature>
<dbReference type="PANTHER" id="PTHR24637:SF421">
    <property type="entry name" value="CUTICLE COLLAGEN DPY-2"/>
    <property type="match status" value="1"/>
</dbReference>
<keyword evidence="3" id="KW-1185">Reference proteome</keyword>
<dbReference type="InterPro" id="IPR008160">
    <property type="entry name" value="Collagen"/>
</dbReference>
<protein>
    <submittedName>
        <fullName evidence="2">Uncharacterized protein</fullName>
    </submittedName>
</protein>
<dbReference type="EMBL" id="CADCXV010000917">
    <property type="protein sequence ID" value="CAB0038624.1"/>
    <property type="molecule type" value="Genomic_DNA"/>
</dbReference>
<feature type="region of interest" description="Disordered" evidence="1">
    <location>
        <begin position="1"/>
        <end position="150"/>
    </location>
</feature>
<evidence type="ECO:0000313" key="3">
    <source>
        <dbReference type="Proteomes" id="UP000479190"/>
    </source>
</evidence>
<accession>A0A6H5IUX5</accession>
<evidence type="ECO:0000313" key="2">
    <source>
        <dbReference type="EMBL" id="CAB0038624.1"/>
    </source>
</evidence>
<feature type="compositionally biased region" description="Low complexity" evidence="1">
    <location>
        <begin position="52"/>
        <end position="70"/>
    </location>
</feature>
<dbReference type="Gene3D" id="3.40.30.10">
    <property type="entry name" value="Glutaredoxin"/>
    <property type="match status" value="1"/>
</dbReference>